<dbReference type="SMART" id="SM00233">
    <property type="entry name" value="PH"/>
    <property type="match status" value="1"/>
</dbReference>
<gene>
    <name evidence="4" type="ORF">ACJMK2_012361</name>
</gene>
<reference evidence="4 5" key="1">
    <citation type="submission" date="2024-11" db="EMBL/GenBank/DDBJ databases">
        <title>Chromosome-level genome assembly of the freshwater bivalve Anodonta woodiana.</title>
        <authorList>
            <person name="Chen X."/>
        </authorList>
    </citation>
    <scope>NUCLEOTIDE SEQUENCE [LARGE SCALE GENOMIC DNA]</scope>
    <source>
        <strain evidence="4">MN2024</strain>
        <tissue evidence="4">Gills</tissue>
    </source>
</reference>
<dbReference type="Pfam" id="PF00169">
    <property type="entry name" value="PH"/>
    <property type="match status" value="1"/>
</dbReference>
<proteinExistence type="predicted"/>
<dbReference type="Proteomes" id="UP001634394">
    <property type="component" value="Unassembled WGS sequence"/>
</dbReference>
<dbReference type="FunFam" id="2.30.29.30:FF:000286">
    <property type="entry name" value="PH-protein kinase domain containing protein"/>
    <property type="match status" value="1"/>
</dbReference>
<keyword evidence="5" id="KW-1185">Reference proteome</keyword>
<organism evidence="4 5">
    <name type="scientific">Sinanodonta woodiana</name>
    <name type="common">Chinese pond mussel</name>
    <name type="synonym">Anodonta woodiana</name>
    <dbReference type="NCBI Taxonomy" id="1069815"/>
    <lineage>
        <taxon>Eukaryota</taxon>
        <taxon>Metazoa</taxon>
        <taxon>Spiralia</taxon>
        <taxon>Lophotrochozoa</taxon>
        <taxon>Mollusca</taxon>
        <taxon>Bivalvia</taxon>
        <taxon>Autobranchia</taxon>
        <taxon>Heteroconchia</taxon>
        <taxon>Palaeoheterodonta</taxon>
        <taxon>Unionida</taxon>
        <taxon>Unionoidea</taxon>
        <taxon>Unionidae</taxon>
        <taxon>Unioninae</taxon>
        <taxon>Sinanodonta</taxon>
    </lineage>
</organism>
<dbReference type="PANTHER" id="PTHR14383:SF5">
    <property type="entry name" value="RUN DOMAIN-CONTAINING PROTEIN"/>
    <property type="match status" value="1"/>
</dbReference>
<dbReference type="Gene3D" id="2.30.29.30">
    <property type="entry name" value="Pleckstrin-homology domain (PH domain)/Phosphotyrosine-binding domain (PTB)"/>
    <property type="match status" value="1"/>
</dbReference>
<dbReference type="EMBL" id="JBJQND010000013">
    <property type="protein sequence ID" value="KAL3857720.1"/>
    <property type="molecule type" value="Genomic_DNA"/>
</dbReference>
<dbReference type="EMBL" id="JBJQND010000013">
    <property type="protein sequence ID" value="KAL3857721.1"/>
    <property type="molecule type" value="Genomic_DNA"/>
</dbReference>
<sequence length="752" mass="88351">MNAFKASFRPKRPVLHKTESGDSQHTTLQFVDMDNFCADAQRSLWHAYNMLTSPTSSLAQTSQLKVITFNVGGPLGFEKAEEILNCFDAKEMDFSTFFSILKSEIFDKLSTDANASGRTKANVDEFHRVCFTFCTFRTADTPKNLSEDSMFKLWKVFNFLVDEYDDEQPIYPLCLDREEVQYVLKWFIEITGQVAKVKDVKGLSENDKTSYSFQEFLQLFEKEFIGQLSETELSEGMQNIYDGIVLDILKKGKMWKRGHQVKNWKERWMVLTPQQLRYYTSSNEKELKGCIDFDDTCKIEILPERHGNHKPNRFALVTSHKPYEMSAHDLKTKNEWISAFQVAIDHAGKKVHLQKQEAKKRCVERMLKKKLIEEQEQKKKEEAELSQKRQMELEMEKKKRMEDEELLRSRLKELEDERKARAEAEARLAEEHTLREAEQQKLRELEQIKRDLERLLEEERQAKKDEEIVRALQARILEEEFQKREELEKIKNEQEQLLQAEREHRFGLESERTEHERKYREAQERLRQLELERAEADRRLQDATEKIKSAENERSKMEQKVKLWKTPVGLARQIQPTISPFVTHRGRGAFTETEFEIKMRERLNMIDDTLAMARNNTTEDTVDSHILDREEIGLNEMHGLCINEQNKETCCKDVVDGETNINTDKQNDQKTTADKVDNMSQEGIEGCTPFDNVHKKHVIDLPTPSALDQEELSTLDDRKNKVFACETDLEKNRKKRENKKSDPMYENVAVTK</sequence>
<dbReference type="Pfam" id="PF25530">
    <property type="entry name" value="EF-hand_SWAP70_N"/>
    <property type="match status" value="1"/>
</dbReference>
<feature type="region of interest" description="Disordered" evidence="2">
    <location>
        <begin position="731"/>
        <end position="752"/>
    </location>
</feature>
<dbReference type="EMBL" id="JBJQND010000013">
    <property type="protein sequence ID" value="KAL3857719.1"/>
    <property type="molecule type" value="Genomic_DNA"/>
</dbReference>
<dbReference type="SUPFAM" id="SSF50729">
    <property type="entry name" value="PH domain-like"/>
    <property type="match status" value="1"/>
</dbReference>
<dbReference type="PANTHER" id="PTHR14383">
    <property type="entry name" value="SWAP-70 RECOMBINASE"/>
    <property type="match status" value="1"/>
</dbReference>
<dbReference type="InterPro" id="IPR057836">
    <property type="entry name" value="EF-hand_SWAP70_N"/>
</dbReference>
<evidence type="ECO:0000259" key="3">
    <source>
        <dbReference type="PROSITE" id="PS50003"/>
    </source>
</evidence>
<feature type="coiled-coil region" evidence="1">
    <location>
        <begin position="364"/>
        <end position="560"/>
    </location>
</feature>
<evidence type="ECO:0000256" key="2">
    <source>
        <dbReference type="SAM" id="MobiDB-lite"/>
    </source>
</evidence>
<feature type="domain" description="PH" evidence="3">
    <location>
        <begin position="247"/>
        <end position="345"/>
    </location>
</feature>
<evidence type="ECO:0000256" key="1">
    <source>
        <dbReference type="SAM" id="Coils"/>
    </source>
</evidence>
<dbReference type="InterPro" id="IPR001849">
    <property type="entry name" value="PH_domain"/>
</dbReference>
<dbReference type="AlphaFoldDB" id="A0ABD3V801"/>
<accession>A0ABD3V801</accession>
<evidence type="ECO:0000313" key="5">
    <source>
        <dbReference type="Proteomes" id="UP001634394"/>
    </source>
</evidence>
<evidence type="ECO:0000313" key="4">
    <source>
        <dbReference type="EMBL" id="KAL3857720.1"/>
    </source>
</evidence>
<protein>
    <recommendedName>
        <fullName evidence="3">PH domain-containing protein</fullName>
    </recommendedName>
</protein>
<feature type="region of interest" description="Disordered" evidence="2">
    <location>
        <begin position="1"/>
        <end position="20"/>
    </location>
</feature>
<comment type="caution">
    <text evidence="4">The sequence shown here is derived from an EMBL/GenBank/DDBJ whole genome shotgun (WGS) entry which is preliminary data.</text>
</comment>
<dbReference type="InterPro" id="IPR011993">
    <property type="entry name" value="PH-like_dom_sf"/>
</dbReference>
<name>A0ABD3V801_SINWO</name>
<keyword evidence="1" id="KW-0175">Coiled coil</keyword>
<dbReference type="PROSITE" id="PS50003">
    <property type="entry name" value="PH_DOMAIN"/>
    <property type="match status" value="1"/>
</dbReference>